<evidence type="ECO:0000313" key="6">
    <source>
        <dbReference type="Proteomes" id="UP001265315"/>
    </source>
</evidence>
<evidence type="ECO:0000259" key="4">
    <source>
        <dbReference type="Pfam" id="PF25963"/>
    </source>
</evidence>
<dbReference type="SUPFAM" id="SSF111369">
    <property type="entry name" value="HlyD-like secretion proteins"/>
    <property type="match status" value="2"/>
</dbReference>
<feature type="compositionally biased region" description="Polar residues" evidence="1">
    <location>
        <begin position="1"/>
        <end position="13"/>
    </location>
</feature>
<dbReference type="PANTHER" id="PTHR30386:SF24">
    <property type="entry name" value="MULTIDRUG RESISTANCE EFFLUX PUMP"/>
    <property type="match status" value="1"/>
</dbReference>
<dbReference type="GO" id="GO:0055085">
    <property type="term" value="P:transmembrane transport"/>
    <property type="evidence" value="ECO:0007669"/>
    <property type="project" value="InterPro"/>
</dbReference>
<dbReference type="Proteomes" id="UP001265315">
    <property type="component" value="Unassembled WGS sequence"/>
</dbReference>
<name>A0AAW8M1R1_AGRTU</name>
<proteinExistence type="predicted"/>
<dbReference type="AlphaFoldDB" id="A0AAW8M1R1"/>
<keyword evidence="2" id="KW-0472">Membrane</keyword>
<dbReference type="RefSeq" id="WP_111791597.1">
    <property type="nucleotide sequence ID" value="NZ_JAGIPD010000006.1"/>
</dbReference>
<feature type="domain" description="p-hydroxybenzoic acid efflux pump subunit AaeA-like beta-barrel" evidence="4">
    <location>
        <begin position="272"/>
        <end position="364"/>
    </location>
</feature>
<reference evidence="5" key="1">
    <citation type="submission" date="2023-07" db="EMBL/GenBank/DDBJ databases">
        <title>Sorghum-associated microbial communities from plants grown in Nebraska, USA.</title>
        <authorList>
            <person name="Schachtman D."/>
        </authorList>
    </citation>
    <scope>NUCLEOTIDE SEQUENCE</scope>
    <source>
        <strain evidence="5">1457</strain>
    </source>
</reference>
<dbReference type="Gene3D" id="1.10.287.470">
    <property type="entry name" value="Helix hairpin bin"/>
    <property type="match status" value="1"/>
</dbReference>
<protein>
    <submittedName>
        <fullName evidence="5">Membrane fusion protein (Multidrug efflux system)</fullName>
    </submittedName>
</protein>
<organism evidence="5 6">
    <name type="scientific">Agrobacterium tumefaciens</name>
    <dbReference type="NCBI Taxonomy" id="358"/>
    <lineage>
        <taxon>Bacteria</taxon>
        <taxon>Pseudomonadati</taxon>
        <taxon>Pseudomonadota</taxon>
        <taxon>Alphaproteobacteria</taxon>
        <taxon>Hyphomicrobiales</taxon>
        <taxon>Rhizobiaceae</taxon>
        <taxon>Rhizobium/Agrobacterium group</taxon>
        <taxon>Agrobacterium</taxon>
        <taxon>Agrobacterium tumefaciens complex</taxon>
    </lineage>
</organism>
<keyword evidence="2" id="KW-1133">Transmembrane helix</keyword>
<comment type="caution">
    <text evidence="5">The sequence shown here is derived from an EMBL/GenBank/DDBJ whole genome shotgun (WGS) entry which is preliminary data.</text>
</comment>
<gene>
    <name evidence="5" type="ORF">J2W61_005132</name>
</gene>
<dbReference type="PANTHER" id="PTHR30386">
    <property type="entry name" value="MEMBRANE FUSION SUBUNIT OF EMRAB-TOLC MULTIDRUG EFFLUX PUMP"/>
    <property type="match status" value="1"/>
</dbReference>
<dbReference type="InterPro" id="IPR058625">
    <property type="entry name" value="MdtA-like_BSH"/>
</dbReference>
<feature type="transmembrane region" description="Helical" evidence="2">
    <location>
        <begin position="28"/>
        <end position="49"/>
    </location>
</feature>
<feature type="region of interest" description="Disordered" evidence="1">
    <location>
        <begin position="1"/>
        <end position="23"/>
    </location>
</feature>
<dbReference type="Gene3D" id="2.40.50.100">
    <property type="match status" value="1"/>
</dbReference>
<evidence type="ECO:0000256" key="1">
    <source>
        <dbReference type="SAM" id="MobiDB-lite"/>
    </source>
</evidence>
<evidence type="ECO:0000259" key="3">
    <source>
        <dbReference type="Pfam" id="PF25917"/>
    </source>
</evidence>
<dbReference type="InterPro" id="IPR058634">
    <property type="entry name" value="AaeA-lik-b-barrel"/>
</dbReference>
<dbReference type="Gene3D" id="2.40.30.170">
    <property type="match status" value="1"/>
</dbReference>
<feature type="domain" description="Multidrug resistance protein MdtA-like barrel-sandwich hybrid" evidence="3">
    <location>
        <begin position="78"/>
        <end position="261"/>
    </location>
</feature>
<dbReference type="Pfam" id="PF25917">
    <property type="entry name" value="BSH_RND"/>
    <property type="match status" value="1"/>
</dbReference>
<dbReference type="InterPro" id="IPR050739">
    <property type="entry name" value="MFP"/>
</dbReference>
<evidence type="ECO:0000313" key="5">
    <source>
        <dbReference type="EMBL" id="MDR6705257.1"/>
    </source>
</evidence>
<dbReference type="Pfam" id="PF25963">
    <property type="entry name" value="Beta-barrel_AAEA"/>
    <property type="match status" value="1"/>
</dbReference>
<dbReference type="EMBL" id="JAVDSW010000008">
    <property type="protein sequence ID" value="MDR6705257.1"/>
    <property type="molecule type" value="Genomic_DNA"/>
</dbReference>
<keyword evidence="2" id="KW-0812">Transmembrane</keyword>
<accession>A0AAW8M1R1</accession>
<evidence type="ECO:0000256" key="2">
    <source>
        <dbReference type="SAM" id="Phobius"/>
    </source>
</evidence>
<sequence>MTDQIATITSDVRSASPVESGRPEWPSVIGRMLLPVIAVGIALAGVFYAGGSWNEWTSSAAYQTTNDAAIGADVSFLSARVSGNLVSAHVADYQHVRKGDLIAEIDPREYEATASLASANVSAAKSSRANLTNQEALQRAAIVAATAQHDSALASLEQTRLEYERQQDLGQASTEQRLQQSHAAYLQAHASAESTTAAIEQQRAQLEVLRGQESLLDAQIAAQSASLATAELHREFTRIYAPFDGTVGKKSAHVGDYLSIGGNVVPIIPNEVYVTANFKETQLANMRIGQAAEVKLDTYPGTVLQGRVERMSPASGSTFALLPPDNATGNYTKVVQRIPVRIAIDDGQPLRDRLSPGLSATVTVDTRGQH</sequence>